<evidence type="ECO:0000256" key="6">
    <source>
        <dbReference type="ARBA" id="ARBA00023065"/>
    </source>
</evidence>
<evidence type="ECO:0000256" key="10">
    <source>
        <dbReference type="ARBA" id="ARBA00025614"/>
    </source>
</evidence>
<dbReference type="InterPro" id="IPR002146">
    <property type="entry name" value="ATP_synth_b/b'su_bac/chlpt"/>
</dbReference>
<dbReference type="CDD" id="cd06503">
    <property type="entry name" value="ATP-synt_Fo_b"/>
    <property type="match status" value="1"/>
</dbReference>
<comment type="similarity">
    <text evidence="12 13">Belongs to the ATPase B chain family.</text>
</comment>
<comment type="subcellular location">
    <subcellularLocation>
        <location evidence="12">Cell membrane</location>
        <topology evidence="12">Single-pass membrane protein</topology>
    </subcellularLocation>
    <subcellularLocation>
        <location evidence="11">Endomembrane system</location>
        <topology evidence="11">Single-pass membrane protein</topology>
    </subcellularLocation>
</comment>
<keyword evidence="12" id="KW-1003">Cell membrane</keyword>
<dbReference type="Proteomes" id="UP000824225">
    <property type="component" value="Unassembled WGS sequence"/>
</dbReference>
<evidence type="ECO:0000256" key="1">
    <source>
        <dbReference type="ARBA" id="ARBA00022448"/>
    </source>
</evidence>
<evidence type="ECO:0000256" key="4">
    <source>
        <dbReference type="ARBA" id="ARBA00022781"/>
    </source>
</evidence>
<keyword evidence="7 12" id="KW-0472">Membrane</keyword>
<keyword evidence="14" id="KW-0175">Coiled coil</keyword>
<evidence type="ECO:0000256" key="5">
    <source>
        <dbReference type="ARBA" id="ARBA00022989"/>
    </source>
</evidence>
<keyword evidence="5 12" id="KW-1133">Transmembrane helix</keyword>
<reference evidence="15" key="2">
    <citation type="submission" date="2021-04" db="EMBL/GenBank/DDBJ databases">
        <authorList>
            <person name="Gilroy R."/>
        </authorList>
    </citation>
    <scope>NUCLEOTIDE SEQUENCE</scope>
    <source>
        <strain evidence="15">CHK186-16707</strain>
    </source>
</reference>
<evidence type="ECO:0000313" key="15">
    <source>
        <dbReference type="EMBL" id="HJA08716.1"/>
    </source>
</evidence>
<dbReference type="GO" id="GO:0045259">
    <property type="term" value="C:proton-transporting ATP synthase complex"/>
    <property type="evidence" value="ECO:0007669"/>
    <property type="project" value="UniProtKB-KW"/>
</dbReference>
<comment type="function">
    <text evidence="10">Component of the F(0) channel, it forms part of the peripheral stalk, linking F(1) to F(0). The b'-subunit is a diverged and duplicated form of b found in plants and photosynthetic bacteria.</text>
</comment>
<accession>A0A9D2KLF6</accession>
<keyword evidence="3 12" id="KW-0812">Transmembrane</keyword>
<keyword evidence="2 12" id="KW-0138">CF(0)</keyword>
<gene>
    <name evidence="12" type="primary">atpF</name>
    <name evidence="15" type="ORF">H9962_05965</name>
</gene>
<evidence type="ECO:0000256" key="3">
    <source>
        <dbReference type="ARBA" id="ARBA00022692"/>
    </source>
</evidence>
<dbReference type="AlphaFoldDB" id="A0A9D2KLF6"/>
<evidence type="ECO:0000256" key="9">
    <source>
        <dbReference type="ARBA" id="ARBA00025198"/>
    </source>
</evidence>
<organism evidence="15 16">
    <name type="scientific">Candidatus Mailhella merdigallinarum</name>
    <dbReference type="NCBI Taxonomy" id="2838658"/>
    <lineage>
        <taxon>Bacteria</taxon>
        <taxon>Pseudomonadati</taxon>
        <taxon>Thermodesulfobacteriota</taxon>
        <taxon>Desulfovibrionia</taxon>
        <taxon>Desulfovibrionales</taxon>
        <taxon>Desulfovibrionaceae</taxon>
        <taxon>Mailhella</taxon>
    </lineage>
</organism>
<evidence type="ECO:0000313" key="16">
    <source>
        <dbReference type="Proteomes" id="UP000824225"/>
    </source>
</evidence>
<dbReference type="PANTHER" id="PTHR34264:SF3">
    <property type="entry name" value="ATP SYNTHASE SUBUNIT B, CHLOROPLASTIC"/>
    <property type="match status" value="1"/>
</dbReference>
<sequence>MTCALVLLTTVVAFAEPAELEHEGLPWGNFALRLVNILIFLGIIWYAAGGLIKKYFVGRRASIITEMEELDRLKKEAAAHLADVERRVAGVEAEAKALLEEGRAQAEQLKAAILADAERQAAHIVEQARRSAEQEGKAELDAIRARMADDIVAAVEKGLADRLDAAAQQKLIDNSLTKVVLQ</sequence>
<proteinExistence type="inferred from homology"/>
<feature type="transmembrane region" description="Helical" evidence="12">
    <location>
        <begin position="31"/>
        <end position="52"/>
    </location>
</feature>
<name>A0A9D2KLF6_9BACT</name>
<evidence type="ECO:0000256" key="12">
    <source>
        <dbReference type="HAMAP-Rule" id="MF_01398"/>
    </source>
</evidence>
<keyword evidence="4 12" id="KW-0375">Hydrogen ion transport</keyword>
<reference evidence="15" key="1">
    <citation type="journal article" date="2021" name="PeerJ">
        <title>Extensive microbial diversity within the chicken gut microbiome revealed by metagenomics and culture.</title>
        <authorList>
            <person name="Gilroy R."/>
            <person name="Ravi A."/>
            <person name="Getino M."/>
            <person name="Pursley I."/>
            <person name="Horton D.L."/>
            <person name="Alikhan N.F."/>
            <person name="Baker D."/>
            <person name="Gharbi K."/>
            <person name="Hall N."/>
            <person name="Watson M."/>
            <person name="Adriaenssens E.M."/>
            <person name="Foster-Nyarko E."/>
            <person name="Jarju S."/>
            <person name="Secka A."/>
            <person name="Antonio M."/>
            <person name="Oren A."/>
            <person name="Chaudhuri R.R."/>
            <person name="La Ragione R."/>
            <person name="Hildebrand F."/>
            <person name="Pallen M.J."/>
        </authorList>
    </citation>
    <scope>NUCLEOTIDE SEQUENCE</scope>
    <source>
        <strain evidence="15">CHK186-16707</strain>
    </source>
</reference>
<comment type="caution">
    <text evidence="15">The sequence shown here is derived from an EMBL/GenBank/DDBJ whole genome shotgun (WGS) entry which is preliminary data.</text>
</comment>
<keyword evidence="6 12" id="KW-0406">Ion transport</keyword>
<evidence type="ECO:0000256" key="14">
    <source>
        <dbReference type="SAM" id="Coils"/>
    </source>
</evidence>
<evidence type="ECO:0000256" key="2">
    <source>
        <dbReference type="ARBA" id="ARBA00022547"/>
    </source>
</evidence>
<dbReference type="EMBL" id="DXAN01000020">
    <property type="protein sequence ID" value="HJA08716.1"/>
    <property type="molecule type" value="Genomic_DNA"/>
</dbReference>
<comment type="subunit">
    <text evidence="12">F-type ATPases have 2 components, F(1) - the catalytic core - and F(0) - the membrane proton channel. F(1) has five subunits: alpha(3), beta(3), gamma(1), delta(1), epsilon(1). F(0) has three main subunits: a(1), b(2) and c(10-14). The alpha and beta chains form an alternating ring which encloses part of the gamma chain. F(1) is attached to F(0) by a central stalk formed by the gamma and epsilon chains, while a peripheral stalk is formed by the delta and b chains.</text>
</comment>
<dbReference type="GO" id="GO:0046933">
    <property type="term" value="F:proton-transporting ATP synthase activity, rotational mechanism"/>
    <property type="evidence" value="ECO:0007669"/>
    <property type="project" value="UniProtKB-UniRule"/>
</dbReference>
<dbReference type="GO" id="GO:0005886">
    <property type="term" value="C:plasma membrane"/>
    <property type="evidence" value="ECO:0007669"/>
    <property type="project" value="UniProtKB-SubCell"/>
</dbReference>
<evidence type="ECO:0000256" key="7">
    <source>
        <dbReference type="ARBA" id="ARBA00023136"/>
    </source>
</evidence>
<keyword evidence="1 12" id="KW-0813">Transport</keyword>
<dbReference type="HAMAP" id="MF_01398">
    <property type="entry name" value="ATP_synth_b_bprime"/>
    <property type="match status" value="1"/>
</dbReference>
<feature type="coiled-coil region" evidence="14">
    <location>
        <begin position="67"/>
        <end position="134"/>
    </location>
</feature>
<dbReference type="Pfam" id="PF00430">
    <property type="entry name" value="ATP-synt_B"/>
    <property type="match status" value="1"/>
</dbReference>
<protein>
    <recommendedName>
        <fullName evidence="12">ATP synthase subunit b</fullName>
    </recommendedName>
    <alternativeName>
        <fullName evidence="12">ATP synthase F(0) sector subunit b</fullName>
    </alternativeName>
    <alternativeName>
        <fullName evidence="12">ATPase subunit I</fullName>
    </alternativeName>
    <alternativeName>
        <fullName evidence="12">F-type ATPase subunit b</fullName>
        <shortName evidence="12">F-ATPase subunit b</shortName>
    </alternativeName>
</protein>
<comment type="function">
    <text evidence="9 12">F(1)F(0) ATP synthase produces ATP from ADP in the presence of a proton or sodium gradient. F-type ATPases consist of two structural domains, F(1) containing the extramembraneous catalytic core and F(0) containing the membrane proton channel, linked together by a central stalk and a peripheral stalk. During catalysis, ATP synthesis in the catalytic domain of F(1) is coupled via a rotary mechanism of the central stalk subunits to proton translocation.</text>
</comment>
<dbReference type="GO" id="GO:0012505">
    <property type="term" value="C:endomembrane system"/>
    <property type="evidence" value="ECO:0007669"/>
    <property type="project" value="UniProtKB-SubCell"/>
</dbReference>
<evidence type="ECO:0000256" key="11">
    <source>
        <dbReference type="ARBA" id="ARBA00037847"/>
    </source>
</evidence>
<keyword evidence="8 12" id="KW-0066">ATP synthesis</keyword>
<dbReference type="PANTHER" id="PTHR34264">
    <property type="entry name" value="ATP SYNTHASE SUBUNIT B, CHLOROPLASTIC"/>
    <property type="match status" value="1"/>
</dbReference>
<evidence type="ECO:0000256" key="8">
    <source>
        <dbReference type="ARBA" id="ARBA00023310"/>
    </source>
</evidence>
<evidence type="ECO:0000256" key="13">
    <source>
        <dbReference type="RuleBase" id="RU003848"/>
    </source>
</evidence>